<dbReference type="HAMAP" id="MF_02239">
    <property type="entry name" value="HemJ"/>
    <property type="match status" value="1"/>
</dbReference>
<evidence type="ECO:0000256" key="8">
    <source>
        <dbReference type="ARBA" id="ARBA00022723"/>
    </source>
</evidence>
<evidence type="ECO:0000256" key="1">
    <source>
        <dbReference type="ARBA" id="ARBA00004651"/>
    </source>
</evidence>
<keyword evidence="5 14" id="KW-1003">Cell membrane</keyword>
<keyword evidence="17" id="KW-1185">Reference proteome</keyword>
<comment type="pathway">
    <text evidence="2 14 15">Porphyrin-containing compound metabolism; protoporphyrin-IX biosynthesis; protoporphyrin-IX from protoporphyrinogen-IX: step 1/1.</text>
</comment>
<protein>
    <recommendedName>
        <fullName evidence="4 14">Protoporphyrinogen IX oxidase</fullName>
        <shortName evidence="14">PPO</shortName>
        <ecNumber evidence="14 15">1.3.99.-</ecNumber>
    </recommendedName>
</protein>
<feature type="binding site" description="axial binding residue" evidence="14">
    <location>
        <position position="12"/>
    </location>
    <ligand>
        <name>heme</name>
        <dbReference type="ChEBI" id="CHEBI:30413"/>
    </ligand>
    <ligandPart>
        <name>Fe</name>
        <dbReference type="ChEBI" id="CHEBI:18248"/>
    </ligandPart>
</feature>
<comment type="subcellular location">
    <subcellularLocation>
        <location evidence="1 14">Cell membrane</location>
        <topology evidence="1 14">Multi-pass membrane protein</topology>
    </subcellularLocation>
</comment>
<keyword evidence="7 14" id="KW-0812">Transmembrane</keyword>
<feature type="transmembrane region" description="Helical" evidence="14">
    <location>
        <begin position="123"/>
        <end position="141"/>
    </location>
</feature>
<evidence type="ECO:0000256" key="6">
    <source>
        <dbReference type="ARBA" id="ARBA00022617"/>
    </source>
</evidence>
<evidence type="ECO:0000256" key="14">
    <source>
        <dbReference type="HAMAP-Rule" id="MF_02239"/>
    </source>
</evidence>
<name>A0ABU1JZI1_9PROT</name>
<evidence type="ECO:0000256" key="11">
    <source>
        <dbReference type="ARBA" id="ARBA00023004"/>
    </source>
</evidence>
<dbReference type="EMBL" id="JAVDPW010000013">
    <property type="protein sequence ID" value="MDR6293682.1"/>
    <property type="molecule type" value="Genomic_DNA"/>
</dbReference>
<evidence type="ECO:0000256" key="10">
    <source>
        <dbReference type="ARBA" id="ARBA00023002"/>
    </source>
</evidence>
<evidence type="ECO:0000313" key="17">
    <source>
        <dbReference type="Proteomes" id="UP001262410"/>
    </source>
</evidence>
<keyword evidence="8 14" id="KW-0479">Metal-binding</keyword>
<evidence type="ECO:0000256" key="13">
    <source>
        <dbReference type="ARBA" id="ARBA00048390"/>
    </source>
</evidence>
<dbReference type="Proteomes" id="UP001262410">
    <property type="component" value="Unassembled WGS sequence"/>
</dbReference>
<sequence>MAAYYLWIKAFHVFFVISWMAGMLYLPRLFVYHSQTAPGTPEYERFSIMERRLMRGIMLPSVVLALVFGIAMLTIDPSLLQQGWLHVKLTGVVILLVLHHLCMRWRRAFAEGRNQHSERFFRIANEVPALLLLIIVVMVIVRPF</sequence>
<comment type="subunit">
    <text evidence="14">Homodimer.</text>
</comment>
<feature type="binding site" description="axial binding residue" evidence="14">
    <location>
        <position position="88"/>
    </location>
    <ligand>
        <name>heme</name>
        <dbReference type="ChEBI" id="CHEBI:30413"/>
    </ligand>
    <ligandPart>
        <name>Fe</name>
        <dbReference type="ChEBI" id="CHEBI:18248"/>
    </ligandPart>
</feature>
<evidence type="ECO:0000256" key="2">
    <source>
        <dbReference type="ARBA" id="ARBA00005073"/>
    </source>
</evidence>
<dbReference type="PANTHER" id="PTHR40255">
    <property type="entry name" value="UPF0093 MEMBRANE PROTEIN SLR1790"/>
    <property type="match status" value="1"/>
</dbReference>
<comment type="catalytic activity">
    <reaction evidence="13 14 15">
        <text>protoporphyrinogen IX + 3 A = protoporphyrin IX + 3 AH2</text>
        <dbReference type="Rhea" id="RHEA:62000"/>
        <dbReference type="ChEBI" id="CHEBI:13193"/>
        <dbReference type="ChEBI" id="CHEBI:17499"/>
        <dbReference type="ChEBI" id="CHEBI:57306"/>
        <dbReference type="ChEBI" id="CHEBI:57307"/>
    </reaction>
</comment>
<feature type="transmembrane region" description="Helical" evidence="14">
    <location>
        <begin position="53"/>
        <end position="73"/>
    </location>
</feature>
<comment type="function">
    <text evidence="14 15">Catalyzes the oxidation of protoporphyrinogen IX to protoporphyrin IX.</text>
</comment>
<evidence type="ECO:0000256" key="7">
    <source>
        <dbReference type="ARBA" id="ARBA00022692"/>
    </source>
</evidence>
<dbReference type="Pfam" id="PF03653">
    <property type="entry name" value="UPF0093"/>
    <property type="match status" value="1"/>
</dbReference>
<evidence type="ECO:0000256" key="12">
    <source>
        <dbReference type="ARBA" id="ARBA00023136"/>
    </source>
</evidence>
<evidence type="ECO:0000313" key="16">
    <source>
        <dbReference type="EMBL" id="MDR6293682.1"/>
    </source>
</evidence>
<comment type="cofactor">
    <cofactor evidence="14 15">
        <name>heme b</name>
        <dbReference type="ChEBI" id="CHEBI:60344"/>
    </cofactor>
    <text evidence="14 15">Binds 1 heme b (iron(II)-protoporphyrin IX) group per subunit.</text>
</comment>
<proteinExistence type="inferred from homology"/>
<evidence type="ECO:0000256" key="3">
    <source>
        <dbReference type="ARBA" id="ARBA00006501"/>
    </source>
</evidence>
<comment type="caution">
    <text evidence="16">The sequence shown here is derived from an EMBL/GenBank/DDBJ whole genome shotgun (WGS) entry which is preliminary data.</text>
</comment>
<comment type="similarity">
    <text evidence="3 14 15">Belongs to the HemJ family.</text>
</comment>
<dbReference type="PANTHER" id="PTHR40255:SF1">
    <property type="entry name" value="PROTOPORPHYRINOGEN IX OXIDASE"/>
    <property type="match status" value="1"/>
</dbReference>
<gene>
    <name evidence="16" type="ORF">E9232_006233</name>
</gene>
<evidence type="ECO:0000256" key="5">
    <source>
        <dbReference type="ARBA" id="ARBA00022475"/>
    </source>
</evidence>
<evidence type="ECO:0000256" key="15">
    <source>
        <dbReference type="PIRNR" id="PIRNR004638"/>
    </source>
</evidence>
<reference evidence="16 17" key="1">
    <citation type="submission" date="2023-07" db="EMBL/GenBank/DDBJ databases">
        <title>Sorghum-associated microbial communities from plants grown in Nebraska, USA.</title>
        <authorList>
            <person name="Schachtman D."/>
        </authorList>
    </citation>
    <scope>NUCLEOTIDE SEQUENCE [LARGE SCALE GENOMIC DNA]</scope>
    <source>
        <strain evidence="16 17">584</strain>
    </source>
</reference>
<keyword evidence="11 14" id="KW-0408">Iron</keyword>
<keyword evidence="12 14" id="KW-0472">Membrane</keyword>
<dbReference type="EC" id="1.3.99.-" evidence="14 15"/>
<feature type="transmembrane region" description="Helical" evidence="14">
    <location>
        <begin position="6"/>
        <end position="26"/>
    </location>
</feature>
<keyword evidence="6 14" id="KW-0349">Heme</keyword>
<keyword evidence="9 14" id="KW-1133">Transmembrane helix</keyword>
<evidence type="ECO:0000256" key="4">
    <source>
        <dbReference type="ARBA" id="ARBA00017504"/>
    </source>
</evidence>
<dbReference type="InterPro" id="IPR005265">
    <property type="entry name" value="HemJ-like"/>
</dbReference>
<feature type="transmembrane region" description="Helical" evidence="14">
    <location>
        <begin position="85"/>
        <end position="102"/>
    </location>
</feature>
<dbReference type="RefSeq" id="WP_309800858.1">
    <property type="nucleotide sequence ID" value="NZ_JAVDPW010000013.1"/>
</dbReference>
<evidence type="ECO:0000256" key="9">
    <source>
        <dbReference type="ARBA" id="ARBA00022989"/>
    </source>
</evidence>
<dbReference type="NCBIfam" id="TIGR00701">
    <property type="entry name" value="protoporphyrinogen oxidase HemJ"/>
    <property type="match status" value="1"/>
</dbReference>
<dbReference type="PIRSF" id="PIRSF004638">
    <property type="entry name" value="UCP004638"/>
    <property type="match status" value="1"/>
</dbReference>
<organism evidence="16 17">
    <name type="scientific">Inquilinus ginsengisoli</name>
    <dbReference type="NCBI Taxonomy" id="363840"/>
    <lineage>
        <taxon>Bacteria</taxon>
        <taxon>Pseudomonadati</taxon>
        <taxon>Pseudomonadota</taxon>
        <taxon>Alphaproteobacteria</taxon>
        <taxon>Rhodospirillales</taxon>
        <taxon>Rhodospirillaceae</taxon>
        <taxon>Inquilinus</taxon>
    </lineage>
</organism>
<keyword evidence="10 14" id="KW-0560">Oxidoreductase</keyword>
<accession>A0ABU1JZI1</accession>